<evidence type="ECO:0000259" key="5">
    <source>
        <dbReference type="PROSITE" id="PS50977"/>
    </source>
</evidence>
<dbReference type="PANTHER" id="PTHR30055">
    <property type="entry name" value="HTH-TYPE TRANSCRIPTIONAL REGULATOR RUTR"/>
    <property type="match status" value="1"/>
</dbReference>
<keyword evidence="3" id="KW-0804">Transcription</keyword>
<dbReference type="PROSITE" id="PS50977">
    <property type="entry name" value="HTH_TETR_2"/>
    <property type="match status" value="1"/>
</dbReference>
<dbReference type="SUPFAM" id="SSF46689">
    <property type="entry name" value="Homeodomain-like"/>
    <property type="match status" value="1"/>
</dbReference>
<accession>A0ABT1M936</accession>
<evidence type="ECO:0000256" key="1">
    <source>
        <dbReference type="ARBA" id="ARBA00023015"/>
    </source>
</evidence>
<dbReference type="RefSeq" id="WP_255063538.1">
    <property type="nucleotide sequence ID" value="NZ_JANDBD010000012.1"/>
</dbReference>
<dbReference type="PANTHER" id="PTHR30055:SF234">
    <property type="entry name" value="HTH-TYPE TRANSCRIPTIONAL REGULATOR BETI"/>
    <property type="match status" value="1"/>
</dbReference>
<dbReference type="EMBL" id="JANDBD010000012">
    <property type="protein sequence ID" value="MCP9275694.1"/>
    <property type="molecule type" value="Genomic_DNA"/>
</dbReference>
<evidence type="ECO:0000256" key="4">
    <source>
        <dbReference type="PROSITE-ProRule" id="PRU00335"/>
    </source>
</evidence>
<keyword evidence="2 4" id="KW-0238">DNA-binding</keyword>
<dbReference type="InterPro" id="IPR009057">
    <property type="entry name" value="Homeodomain-like_sf"/>
</dbReference>
<dbReference type="Proteomes" id="UP001651690">
    <property type="component" value="Unassembled WGS sequence"/>
</dbReference>
<feature type="domain" description="HTH tetR-type" evidence="5">
    <location>
        <begin position="13"/>
        <end position="71"/>
    </location>
</feature>
<organism evidence="6 7">
    <name type="scientific">Mycolicibacterium arenosum</name>
    <dbReference type="NCBI Taxonomy" id="2952157"/>
    <lineage>
        <taxon>Bacteria</taxon>
        <taxon>Bacillati</taxon>
        <taxon>Actinomycetota</taxon>
        <taxon>Actinomycetes</taxon>
        <taxon>Mycobacteriales</taxon>
        <taxon>Mycobacteriaceae</taxon>
        <taxon>Mycolicibacterium</taxon>
    </lineage>
</organism>
<dbReference type="InterPro" id="IPR001647">
    <property type="entry name" value="HTH_TetR"/>
</dbReference>
<sequence>MSAPQSSDGGARSRTRKAILDAAMSVLADNPTASLADIAAAAEVGRSTLHRYFAERTELLRALALHVHELSNAAIERAEPDCGPPIEALRRVVDSQLDLGPIVPFVYADPSNYADKELAAILDSGDEVIVDVLNRVAIEGSAGPPGWPRTVFWALLNAGAGTVKQGTPRVQVVDAIMVSLTKGTIKPE</sequence>
<comment type="caution">
    <text evidence="6">The sequence shown here is derived from an EMBL/GenBank/DDBJ whole genome shotgun (WGS) entry which is preliminary data.</text>
</comment>
<keyword evidence="7" id="KW-1185">Reference proteome</keyword>
<name>A0ABT1M936_9MYCO</name>
<gene>
    <name evidence="6" type="ORF">NM203_26240</name>
</gene>
<evidence type="ECO:0000256" key="2">
    <source>
        <dbReference type="ARBA" id="ARBA00023125"/>
    </source>
</evidence>
<evidence type="ECO:0000313" key="7">
    <source>
        <dbReference type="Proteomes" id="UP001651690"/>
    </source>
</evidence>
<protein>
    <submittedName>
        <fullName evidence="6">TetR/AcrR family transcriptional regulator</fullName>
    </submittedName>
</protein>
<dbReference type="InterPro" id="IPR050109">
    <property type="entry name" value="HTH-type_TetR-like_transc_reg"/>
</dbReference>
<evidence type="ECO:0000256" key="3">
    <source>
        <dbReference type="ARBA" id="ARBA00023163"/>
    </source>
</evidence>
<dbReference type="Gene3D" id="1.10.357.10">
    <property type="entry name" value="Tetracycline Repressor, domain 2"/>
    <property type="match status" value="1"/>
</dbReference>
<reference evidence="6 7" key="1">
    <citation type="submission" date="2022-06" db="EMBL/GenBank/DDBJ databases">
        <title>Mycolicibacterium sp. CAU 1645 isolated from seawater.</title>
        <authorList>
            <person name="Kim W."/>
        </authorList>
    </citation>
    <scope>NUCLEOTIDE SEQUENCE [LARGE SCALE GENOMIC DNA]</scope>
    <source>
        <strain evidence="6 7">CAU 1645</strain>
    </source>
</reference>
<proteinExistence type="predicted"/>
<keyword evidence="1" id="KW-0805">Transcription regulation</keyword>
<feature type="DNA-binding region" description="H-T-H motif" evidence="4">
    <location>
        <begin position="34"/>
        <end position="53"/>
    </location>
</feature>
<evidence type="ECO:0000313" key="6">
    <source>
        <dbReference type="EMBL" id="MCP9275694.1"/>
    </source>
</evidence>
<dbReference type="Pfam" id="PF00440">
    <property type="entry name" value="TetR_N"/>
    <property type="match status" value="1"/>
</dbReference>